<protein>
    <recommendedName>
        <fullName evidence="7">ComEC/Rec2-related protein domain-containing protein</fullName>
    </recommendedName>
</protein>
<organism evidence="9 11">
    <name type="scientific">Leptospira perolatii</name>
    <dbReference type="NCBI Taxonomy" id="2023191"/>
    <lineage>
        <taxon>Bacteria</taxon>
        <taxon>Pseudomonadati</taxon>
        <taxon>Spirochaetota</taxon>
        <taxon>Spirochaetia</taxon>
        <taxon>Leptospirales</taxon>
        <taxon>Leptospiraceae</taxon>
        <taxon>Leptospira</taxon>
    </lineage>
</organism>
<evidence type="ECO:0000256" key="6">
    <source>
        <dbReference type="SAM" id="Phobius"/>
    </source>
</evidence>
<dbReference type="OrthoDB" id="9761531at2"/>
<feature type="transmembrane region" description="Helical" evidence="6">
    <location>
        <begin position="290"/>
        <end position="309"/>
    </location>
</feature>
<evidence type="ECO:0000259" key="7">
    <source>
        <dbReference type="Pfam" id="PF03772"/>
    </source>
</evidence>
<dbReference type="Proteomes" id="UP000231962">
    <property type="component" value="Unassembled WGS sequence"/>
</dbReference>
<evidence type="ECO:0000313" key="9">
    <source>
        <dbReference type="EMBL" id="PJZ74892.1"/>
    </source>
</evidence>
<feature type="transmembrane region" description="Helical" evidence="6">
    <location>
        <begin position="148"/>
        <end position="170"/>
    </location>
</feature>
<dbReference type="PANTHER" id="PTHR30619:SF1">
    <property type="entry name" value="RECOMBINATION PROTEIN 2"/>
    <property type="match status" value="1"/>
</dbReference>
<keyword evidence="10" id="KW-1185">Reference proteome</keyword>
<dbReference type="AlphaFoldDB" id="A0A2M9ZS55"/>
<sequence>MISEIEKQFRDWIPISLVSYFAIGYFSCLSLDLILPNLLIFWCSAACLGLAYLLIQNSPRNDSRKKLSTVCIGILFFLAQDLSQARRHEAPFLKDSEILKQKSGQFVNHLLDEADISGIDRDISLGLVLGDSKGLDPDFKRAAQEGGILHLFAASGLHLGILLGSIFFCLKKFPKLGYYFPIIFPVGFGFAFLACLGFPMSLCRAWVFSSLLLLQSLVFRKLRISDLLLFTAFILYLWDPVRSFGVSFLLSFGAVIGIFLLRNCFAVLIPFSNRENSWKTTVLRFMRENLLISMSAGLGTFPALVWYFGSYSFGSLFLNLLLVPLCGVLLPILYLAILLQSMGIPYFCELAWWSAKLLLFLLVEITRFWSDSELGILCSYFREAKILSLALFSSLILFLCYTKVLLSKDRSVKLHAEQGSLNLYLETSSGEDSLSQAAARRKNSALRKFFRSLFASGFALILYLSLYFSSKWTPPPPLFFGDRFSFVIRNQGTLEIAGKCKYSNRLYYSTFVRKREFVCGNLAYSKNEERTFPIREIYLEDESCFKWIASCIKGRSNVSIFYAGKDFENSDSYSDWNMQKTERRSWFYLPNPSGPKRLIRFRLGKDRVASLVRETRDQEGLILLLPRYKQTADIYRWNQNRKQLGIGPGWRFIGSNEIPGVPIL</sequence>
<dbReference type="InterPro" id="IPR004477">
    <property type="entry name" value="ComEC_N"/>
</dbReference>
<feature type="transmembrane region" description="Helical" evidence="6">
    <location>
        <begin position="315"/>
        <end position="339"/>
    </location>
</feature>
<dbReference type="Proteomes" id="UP000231990">
    <property type="component" value="Unassembled WGS sequence"/>
</dbReference>
<name>A0A2M9ZS55_9LEPT</name>
<feature type="transmembrane region" description="Helical" evidence="6">
    <location>
        <begin position="12"/>
        <end position="33"/>
    </location>
</feature>
<feature type="transmembrane region" description="Helical" evidence="6">
    <location>
        <begin position="449"/>
        <end position="468"/>
    </location>
</feature>
<feature type="transmembrane region" description="Helical" evidence="6">
    <location>
        <begin position="386"/>
        <end position="406"/>
    </location>
</feature>
<keyword evidence="2" id="KW-1003">Cell membrane</keyword>
<dbReference type="EMBL" id="NPDY01000001">
    <property type="protein sequence ID" value="PJZ71358.1"/>
    <property type="molecule type" value="Genomic_DNA"/>
</dbReference>
<reference evidence="10 11" key="1">
    <citation type="submission" date="2017-07" db="EMBL/GenBank/DDBJ databases">
        <title>Leptospira spp. isolated from tropical soils.</title>
        <authorList>
            <person name="Thibeaux R."/>
            <person name="Iraola G."/>
            <person name="Ferres I."/>
            <person name="Bierque E."/>
            <person name="Girault D."/>
            <person name="Soupe-Gilbert M.-E."/>
            <person name="Picardeau M."/>
            <person name="Goarant C."/>
        </authorList>
    </citation>
    <scope>NUCLEOTIDE SEQUENCE [LARGE SCALE GENOMIC DNA]</scope>
    <source>
        <strain evidence="9 11">FH1-B-B1</strain>
        <strain evidence="8 10">FH1-B-C1</strain>
    </source>
</reference>
<dbReference type="EMBL" id="NPDZ01000001">
    <property type="protein sequence ID" value="PJZ74892.1"/>
    <property type="molecule type" value="Genomic_DNA"/>
</dbReference>
<keyword evidence="3 6" id="KW-0812">Transmembrane</keyword>
<accession>A0A2M9ZS55</accession>
<comment type="caution">
    <text evidence="9">The sequence shown here is derived from an EMBL/GenBank/DDBJ whole genome shotgun (WGS) entry which is preliminary data.</text>
</comment>
<feature type="transmembrane region" description="Helical" evidence="6">
    <location>
        <begin position="39"/>
        <end position="55"/>
    </location>
</feature>
<dbReference type="PANTHER" id="PTHR30619">
    <property type="entry name" value="DNA INTERNALIZATION/COMPETENCE PROTEIN COMEC/REC2"/>
    <property type="match status" value="1"/>
</dbReference>
<gene>
    <name evidence="8" type="ORF">CH360_02345</name>
    <name evidence="9" type="ORF">CH373_02345</name>
</gene>
<feature type="transmembrane region" description="Helical" evidence="6">
    <location>
        <begin position="176"/>
        <end position="202"/>
    </location>
</feature>
<evidence type="ECO:0000256" key="2">
    <source>
        <dbReference type="ARBA" id="ARBA00022475"/>
    </source>
</evidence>
<feature type="domain" description="ComEC/Rec2-related protein" evidence="7">
    <location>
        <begin position="127"/>
        <end position="401"/>
    </location>
</feature>
<feature type="transmembrane region" description="Helical" evidence="6">
    <location>
        <begin position="346"/>
        <end position="366"/>
    </location>
</feature>
<keyword evidence="5 6" id="KW-0472">Membrane</keyword>
<comment type="subcellular location">
    <subcellularLocation>
        <location evidence="1">Cell membrane</location>
        <topology evidence="1">Multi-pass membrane protein</topology>
    </subcellularLocation>
</comment>
<dbReference type="RefSeq" id="WP_100712316.1">
    <property type="nucleotide sequence ID" value="NZ_NPDY01000001.1"/>
</dbReference>
<dbReference type="InterPro" id="IPR052159">
    <property type="entry name" value="Competence_DNA_uptake"/>
</dbReference>
<evidence type="ECO:0000256" key="1">
    <source>
        <dbReference type="ARBA" id="ARBA00004651"/>
    </source>
</evidence>
<keyword evidence="4 6" id="KW-1133">Transmembrane helix</keyword>
<proteinExistence type="predicted"/>
<dbReference type="GO" id="GO:0005886">
    <property type="term" value="C:plasma membrane"/>
    <property type="evidence" value="ECO:0007669"/>
    <property type="project" value="UniProtKB-SubCell"/>
</dbReference>
<dbReference type="NCBIfam" id="TIGR00360">
    <property type="entry name" value="ComEC_N-term"/>
    <property type="match status" value="1"/>
</dbReference>
<evidence type="ECO:0000313" key="8">
    <source>
        <dbReference type="EMBL" id="PJZ71358.1"/>
    </source>
</evidence>
<dbReference type="Pfam" id="PF03772">
    <property type="entry name" value="Competence"/>
    <property type="match status" value="1"/>
</dbReference>
<feature type="transmembrane region" description="Helical" evidence="6">
    <location>
        <begin position="244"/>
        <end position="269"/>
    </location>
</feature>
<feature type="transmembrane region" description="Helical" evidence="6">
    <location>
        <begin position="222"/>
        <end position="238"/>
    </location>
</feature>
<evidence type="ECO:0000313" key="11">
    <source>
        <dbReference type="Proteomes" id="UP000231990"/>
    </source>
</evidence>
<evidence type="ECO:0000256" key="5">
    <source>
        <dbReference type="ARBA" id="ARBA00023136"/>
    </source>
</evidence>
<evidence type="ECO:0000256" key="4">
    <source>
        <dbReference type="ARBA" id="ARBA00022989"/>
    </source>
</evidence>
<evidence type="ECO:0000313" key="10">
    <source>
        <dbReference type="Proteomes" id="UP000231962"/>
    </source>
</evidence>
<evidence type="ECO:0000256" key="3">
    <source>
        <dbReference type="ARBA" id="ARBA00022692"/>
    </source>
</evidence>